<dbReference type="Proteomes" id="UP000305095">
    <property type="component" value="Unassembled WGS sequence"/>
</dbReference>
<reference evidence="2 3" key="1">
    <citation type="submission" date="2019-05" db="EMBL/GenBank/DDBJ databases">
        <title>Draft Genome of Bradyrhizobium elkanii strain SEMIA 938, Used in Commercial Inoculants for Lupinus spp. in Brazil.</title>
        <authorList>
            <person name="Hungria M."/>
            <person name="Delamuta J.R.M."/>
            <person name="Ribeiro R.A."/>
            <person name="Nogueira M.A."/>
        </authorList>
    </citation>
    <scope>NUCLEOTIDE SEQUENCE [LARGE SCALE GENOMIC DNA]</scope>
    <source>
        <strain evidence="2 3">Semia 938</strain>
    </source>
</reference>
<gene>
    <name evidence="2" type="ORF">FDV58_20190</name>
</gene>
<proteinExistence type="predicted"/>
<dbReference type="EMBL" id="SZZP01000012">
    <property type="protein sequence ID" value="TKV79505.1"/>
    <property type="molecule type" value="Genomic_DNA"/>
</dbReference>
<organism evidence="2 3">
    <name type="scientific">Bradyrhizobium elkanii</name>
    <dbReference type="NCBI Taxonomy" id="29448"/>
    <lineage>
        <taxon>Bacteria</taxon>
        <taxon>Pseudomonadati</taxon>
        <taxon>Pseudomonadota</taxon>
        <taxon>Alphaproteobacteria</taxon>
        <taxon>Hyphomicrobiales</taxon>
        <taxon>Nitrobacteraceae</taxon>
        <taxon>Bradyrhizobium</taxon>
    </lineage>
</organism>
<comment type="caution">
    <text evidence="2">The sequence shown here is derived from an EMBL/GenBank/DDBJ whole genome shotgun (WGS) entry which is preliminary data.</text>
</comment>
<accession>A0A4V6Y7B7</accession>
<name>A0A4V6Y7B7_BRAEL</name>
<evidence type="ECO:0000313" key="3">
    <source>
        <dbReference type="Proteomes" id="UP000305095"/>
    </source>
</evidence>
<sequence>MKPSPGGLCAAHRRFFGRNRLLTLLAVAMAPVDARGGHGHGGGHAMHGMHVGGATGAGGFADDKRHGNDPYTKAASDEEDRLLNSKLKSICRGC</sequence>
<evidence type="ECO:0000256" key="1">
    <source>
        <dbReference type="SAM" id="MobiDB-lite"/>
    </source>
</evidence>
<feature type="region of interest" description="Disordered" evidence="1">
    <location>
        <begin position="56"/>
        <end position="79"/>
    </location>
</feature>
<dbReference type="AlphaFoldDB" id="A0A4V6Y7B7"/>
<dbReference type="RefSeq" id="WP_137479805.1">
    <property type="nucleotide sequence ID" value="NZ_SZZP01000012.1"/>
</dbReference>
<protein>
    <submittedName>
        <fullName evidence="2">Uncharacterized protein</fullName>
    </submittedName>
</protein>
<evidence type="ECO:0000313" key="2">
    <source>
        <dbReference type="EMBL" id="TKV79505.1"/>
    </source>
</evidence>